<gene>
    <name evidence="13" type="ORF">LAZ67_2002560</name>
</gene>
<keyword evidence="3 9" id="KW-0963">Cytoplasm</keyword>
<dbReference type="InterPro" id="IPR022775">
    <property type="entry name" value="AP_mu_sigma_su"/>
</dbReference>
<dbReference type="PANTHER" id="PTHR10121:SF0">
    <property type="entry name" value="COATOMER SUBUNIT DELTA"/>
    <property type="match status" value="1"/>
</dbReference>
<evidence type="ECO:0000256" key="3">
    <source>
        <dbReference type="ARBA" id="ARBA00022490"/>
    </source>
</evidence>
<evidence type="ECO:0000256" key="8">
    <source>
        <dbReference type="ARBA" id="ARBA00023329"/>
    </source>
</evidence>
<sequence length="535" mass="59827">MNYYKLPLTQTYCAALVSRQFVEMTRARIEGLLAAFPKLVGGSGKQHTFVETESVRYVYQPLDKLYMLLITTRASNILEDLETLRLFSRIIPEYCKNMDEADIIDNSFNLIFAFDEIVALGYREQVNLAQIRTFVEMESEEEKVYQAVRMTQEREAKQKMREKAKELQRAKQEAARKGTRQYGTGGFGSSSGGFGSSGTAIIGDTTAISPTSPETPKPSYTAHKPTGTGKALKLGSKNKDVESFVDQLKSEGETVASVSNRQTSVTKSHTPQVNAERRLATLVCSASVHIRIEEKINLTALKDGGLQNLETIGLVTLQISEEKYGRIKIQMENNDEKGVQLQHTHRHVDLQTHPNIDKELFKTQQQIALKNPTKPFPMNADIGVLKWRFQTQDEGLIPLSINCWPTDNGIGGCDVNIEYELEAVDAEFNDVVISIPIIAGSQPPVVKDCDGEYSYEPRKNALEWKMPIIDESNRSGAMEFSASGRAADFFPVTVSFVSKQLFCNIKVVDVQMVDGDLSVKHSVDSVFYTEKYQVV</sequence>
<evidence type="ECO:0000256" key="4">
    <source>
        <dbReference type="ARBA" id="ARBA00022892"/>
    </source>
</evidence>
<feature type="compositionally biased region" description="Gly residues" evidence="11">
    <location>
        <begin position="183"/>
        <end position="196"/>
    </location>
</feature>
<evidence type="ECO:0000313" key="13">
    <source>
        <dbReference type="EMBL" id="UYV62941.1"/>
    </source>
</evidence>
<feature type="region of interest" description="Disordered" evidence="11">
    <location>
        <begin position="170"/>
        <end position="235"/>
    </location>
</feature>
<proteinExistence type="inferred from homology"/>
<evidence type="ECO:0000259" key="12">
    <source>
        <dbReference type="PROSITE" id="PS51072"/>
    </source>
</evidence>
<protein>
    <recommendedName>
        <fullName evidence="9">Coatomer subunit delta</fullName>
    </recommendedName>
</protein>
<organism evidence="13 14">
    <name type="scientific">Cordylochernes scorpioides</name>
    <dbReference type="NCBI Taxonomy" id="51811"/>
    <lineage>
        <taxon>Eukaryota</taxon>
        <taxon>Metazoa</taxon>
        <taxon>Ecdysozoa</taxon>
        <taxon>Arthropoda</taxon>
        <taxon>Chelicerata</taxon>
        <taxon>Arachnida</taxon>
        <taxon>Pseudoscorpiones</taxon>
        <taxon>Cheliferoidea</taxon>
        <taxon>Chernetidae</taxon>
        <taxon>Cordylochernes</taxon>
    </lineage>
</organism>
<evidence type="ECO:0000256" key="10">
    <source>
        <dbReference type="RuleBase" id="RU366052"/>
    </source>
</evidence>
<dbReference type="Proteomes" id="UP001235939">
    <property type="component" value="Chromosome 02"/>
</dbReference>
<evidence type="ECO:0000256" key="9">
    <source>
        <dbReference type="RuleBase" id="RU364018"/>
    </source>
</evidence>
<comment type="similarity">
    <text evidence="1 9">Belongs to the adaptor complexes medium subunit family. Delta-COP subfamily.</text>
</comment>
<dbReference type="Pfam" id="PF00928">
    <property type="entry name" value="Adap_comp_sub"/>
    <property type="match status" value="1"/>
</dbReference>
<dbReference type="EMBL" id="CP092864">
    <property type="protein sequence ID" value="UYV62941.1"/>
    <property type="molecule type" value="Genomic_DNA"/>
</dbReference>
<keyword evidence="14" id="KW-1185">Reference proteome</keyword>
<comment type="subunit">
    <text evidence="9">Oligomeric complex that consists of at least the alpha, beta, beta', gamma, delta, epsilon and zeta subunits.</text>
</comment>
<name>A0ABY6K3S0_9ARAC</name>
<dbReference type="InterPro" id="IPR036168">
    <property type="entry name" value="AP2_Mu_C_sf"/>
</dbReference>
<evidence type="ECO:0000256" key="5">
    <source>
        <dbReference type="ARBA" id="ARBA00022927"/>
    </source>
</evidence>
<dbReference type="SUPFAM" id="SSF64356">
    <property type="entry name" value="SNARE-like"/>
    <property type="match status" value="1"/>
</dbReference>
<keyword evidence="2 9" id="KW-0813">Transport</keyword>
<comment type="subcellular location">
    <subcellularLocation>
        <location evidence="9 10">Cytoplasm</location>
    </subcellularLocation>
    <subcellularLocation>
        <location evidence="9 10">Cytoplasmic vesicle</location>
        <location evidence="9 10">COPI-coated vesicle membrane</location>
        <topology evidence="9 10">Peripheral membrane protein</topology>
        <orientation evidence="9 10">Cytoplasmic side</orientation>
    </subcellularLocation>
    <subcellularLocation>
        <location evidence="9 10">Golgi apparatus membrane</location>
        <topology evidence="9 10">Peripheral membrane protein</topology>
        <orientation evidence="9 10">Cytoplasmic side</orientation>
    </subcellularLocation>
</comment>
<evidence type="ECO:0000256" key="2">
    <source>
        <dbReference type="ARBA" id="ARBA00022448"/>
    </source>
</evidence>
<dbReference type="Gene3D" id="2.60.40.1170">
    <property type="entry name" value="Mu homology domain, subdomain B"/>
    <property type="match status" value="2"/>
</dbReference>
<keyword evidence="4 9" id="KW-0931">ER-Golgi transport</keyword>
<dbReference type="InterPro" id="IPR027059">
    <property type="entry name" value="Coatomer_dsu"/>
</dbReference>
<dbReference type="CDD" id="cd09254">
    <property type="entry name" value="AP_delta-COPI_MHD"/>
    <property type="match status" value="1"/>
</dbReference>
<dbReference type="CDD" id="cd14830">
    <property type="entry name" value="Delta_COP_N"/>
    <property type="match status" value="1"/>
</dbReference>
<feature type="domain" description="MHD" evidence="12">
    <location>
        <begin position="285"/>
        <end position="535"/>
    </location>
</feature>
<evidence type="ECO:0000313" key="14">
    <source>
        <dbReference type="Proteomes" id="UP001235939"/>
    </source>
</evidence>
<dbReference type="InterPro" id="IPR011012">
    <property type="entry name" value="Longin-like_dom_sf"/>
</dbReference>
<dbReference type="PROSITE" id="PS51072">
    <property type="entry name" value="MHD"/>
    <property type="match status" value="1"/>
</dbReference>
<dbReference type="InterPro" id="IPR028565">
    <property type="entry name" value="MHD"/>
</dbReference>
<reference evidence="13 14" key="1">
    <citation type="submission" date="2022-01" db="EMBL/GenBank/DDBJ databases">
        <title>A chromosomal length assembly of Cordylochernes scorpioides.</title>
        <authorList>
            <person name="Zeh D."/>
            <person name="Zeh J."/>
        </authorList>
    </citation>
    <scope>NUCLEOTIDE SEQUENCE [LARGE SCALE GENOMIC DNA]</scope>
    <source>
        <strain evidence="13">IN4F17</strain>
        <tissue evidence="13">Whole Body</tissue>
    </source>
</reference>
<evidence type="ECO:0000256" key="11">
    <source>
        <dbReference type="SAM" id="MobiDB-lite"/>
    </source>
</evidence>
<evidence type="ECO:0000256" key="6">
    <source>
        <dbReference type="ARBA" id="ARBA00023034"/>
    </source>
</evidence>
<dbReference type="PANTHER" id="PTHR10121">
    <property type="entry name" value="COATOMER SUBUNIT DELTA"/>
    <property type="match status" value="1"/>
</dbReference>
<keyword evidence="5 9" id="KW-0653">Protein transport</keyword>
<keyword evidence="6 9" id="KW-0333">Golgi apparatus</keyword>
<keyword evidence="8 9" id="KW-0968">Cytoplasmic vesicle</keyword>
<dbReference type="SUPFAM" id="SSF49447">
    <property type="entry name" value="Second domain of Mu2 adaptin subunit (ap50) of ap2 adaptor"/>
    <property type="match status" value="1"/>
</dbReference>
<evidence type="ECO:0000256" key="7">
    <source>
        <dbReference type="ARBA" id="ARBA00023136"/>
    </source>
</evidence>
<comment type="function">
    <text evidence="9">The coatomer is a cytosolic protein complex that binds to dilysine motifs and reversibly associates with Golgi non-clathrin-coated vesicles, which further mediate biosynthetic protein transport from the ER, via the Golgi up to the trans Golgi network. Coatomer complex is required for budding from Golgi membranes, and is essential for the retrograde Golgi-to-ER transport of dilysine-tagged proteins.</text>
</comment>
<evidence type="ECO:0000256" key="1">
    <source>
        <dbReference type="ARBA" id="ARBA00010516"/>
    </source>
</evidence>
<accession>A0ABY6K3S0</accession>
<dbReference type="Gene3D" id="3.30.450.60">
    <property type="match status" value="1"/>
</dbReference>
<dbReference type="Pfam" id="PF01217">
    <property type="entry name" value="Clat_adaptor_s"/>
    <property type="match status" value="1"/>
</dbReference>
<keyword evidence="7 9" id="KW-0472">Membrane</keyword>